<sequence length="43" mass="5145">MVHQYSDRLRKGKRQDVRGNLIQTYDLRLTTYELPLIVAVLDR</sequence>
<reference evidence="1 2" key="1">
    <citation type="submission" date="2012-06" db="EMBL/GenBank/DDBJ databases">
        <title>Finished chromosome of genome of Chroococcidiopsis thermalis PCC 7203.</title>
        <authorList>
            <consortium name="US DOE Joint Genome Institute"/>
            <person name="Gugger M."/>
            <person name="Coursin T."/>
            <person name="Rippka R."/>
            <person name="Tandeau De Marsac N."/>
            <person name="Huntemann M."/>
            <person name="Wei C.-L."/>
            <person name="Han J."/>
            <person name="Detter J.C."/>
            <person name="Han C."/>
            <person name="Tapia R."/>
            <person name="Davenport K."/>
            <person name="Daligault H."/>
            <person name="Erkkila T."/>
            <person name="Gu W."/>
            <person name="Munk A.C.C."/>
            <person name="Teshima H."/>
            <person name="Xu Y."/>
            <person name="Chain P."/>
            <person name="Chen A."/>
            <person name="Krypides N."/>
            <person name="Mavromatis K."/>
            <person name="Markowitz V."/>
            <person name="Szeto E."/>
            <person name="Ivanova N."/>
            <person name="Mikhailova N."/>
            <person name="Ovchinnikova G."/>
            <person name="Pagani I."/>
            <person name="Pati A."/>
            <person name="Goodwin L."/>
            <person name="Peters L."/>
            <person name="Pitluck S."/>
            <person name="Woyke T."/>
            <person name="Kerfeld C."/>
        </authorList>
    </citation>
    <scope>NUCLEOTIDE SEQUENCE [LARGE SCALE GENOMIC DNA]</scope>
    <source>
        <strain evidence="1 2">PCC 7203</strain>
    </source>
</reference>
<dbReference type="HOGENOM" id="CLU_3231443_0_0_3"/>
<accession>K9TWR9</accession>
<evidence type="ECO:0000313" key="1">
    <source>
        <dbReference type="EMBL" id="AFY86444.1"/>
    </source>
</evidence>
<dbReference type="EMBL" id="CP003597">
    <property type="protein sequence ID" value="AFY86444.1"/>
    <property type="molecule type" value="Genomic_DNA"/>
</dbReference>
<dbReference type="AlphaFoldDB" id="K9TWR9"/>
<protein>
    <submittedName>
        <fullName evidence="1">Uncharacterized protein</fullName>
    </submittedName>
</protein>
<dbReference type="KEGG" id="cthe:Chro_0907"/>
<keyword evidence="2" id="KW-1185">Reference proteome</keyword>
<dbReference type="Proteomes" id="UP000010384">
    <property type="component" value="Chromosome"/>
</dbReference>
<proteinExistence type="predicted"/>
<dbReference type="InParanoid" id="K9TWR9"/>
<dbReference type="PATRIC" id="fig|251229.3.peg.1075"/>
<gene>
    <name evidence="1" type="ORF">Chro_0907</name>
</gene>
<evidence type="ECO:0000313" key="2">
    <source>
        <dbReference type="Proteomes" id="UP000010384"/>
    </source>
</evidence>
<organism evidence="1 2">
    <name type="scientific">Chroococcidiopsis thermalis (strain PCC 7203)</name>
    <dbReference type="NCBI Taxonomy" id="251229"/>
    <lineage>
        <taxon>Bacteria</taxon>
        <taxon>Bacillati</taxon>
        <taxon>Cyanobacteriota</taxon>
        <taxon>Cyanophyceae</taxon>
        <taxon>Chroococcidiopsidales</taxon>
        <taxon>Chroococcidiopsidaceae</taxon>
        <taxon>Chroococcidiopsis</taxon>
    </lineage>
</organism>
<name>K9TWR9_CHRTP</name>